<sequence length="148" mass="15946">MYRYLTFLHRKNACWGAPKPSGTSGHDEAADKVPNSDVLGLDLLDRVPDHSPVSQLRWRKPSFGKSFRRLFEEIVRQCVPNGPVTGRLVGTDLCEGQCLPCLGGADGAPGEPRELLRPSGHLRGGGAGGTGPVDRKTPFQTNQTAQKG</sequence>
<dbReference type="Proteomes" id="UP000004459">
    <property type="component" value="Unassembled WGS sequence"/>
</dbReference>
<evidence type="ECO:0000313" key="3">
    <source>
        <dbReference type="Proteomes" id="UP000004459"/>
    </source>
</evidence>
<dbReference type="HOGENOM" id="CLU_1755697_0_0_9"/>
<organism evidence="2 3">
    <name type="scientific">Flavonifractor plautii ATCC 29863</name>
    <dbReference type="NCBI Taxonomy" id="411475"/>
    <lineage>
        <taxon>Bacteria</taxon>
        <taxon>Bacillati</taxon>
        <taxon>Bacillota</taxon>
        <taxon>Clostridia</taxon>
        <taxon>Eubacteriales</taxon>
        <taxon>Oscillospiraceae</taxon>
        <taxon>Flavonifractor</taxon>
    </lineage>
</organism>
<feature type="region of interest" description="Disordered" evidence="1">
    <location>
        <begin position="105"/>
        <end position="148"/>
    </location>
</feature>
<proteinExistence type="predicted"/>
<protein>
    <submittedName>
        <fullName evidence="2">Uncharacterized protein</fullName>
    </submittedName>
</protein>
<feature type="compositionally biased region" description="Polar residues" evidence="1">
    <location>
        <begin position="138"/>
        <end position="148"/>
    </location>
</feature>
<reference evidence="2 3" key="1">
    <citation type="submission" date="2011-08" db="EMBL/GenBank/DDBJ databases">
        <authorList>
            <person name="Weinstock G."/>
            <person name="Sodergren E."/>
            <person name="Clifton S."/>
            <person name="Fulton L."/>
            <person name="Fulton B."/>
            <person name="Courtney L."/>
            <person name="Fronick C."/>
            <person name="Harrison M."/>
            <person name="Strong C."/>
            <person name="Farmer C."/>
            <person name="Delahaunty K."/>
            <person name="Markovic C."/>
            <person name="Hall O."/>
            <person name="Minx P."/>
            <person name="Tomlinson C."/>
            <person name="Mitreva M."/>
            <person name="Hou S."/>
            <person name="Chen J."/>
            <person name="Wollam A."/>
            <person name="Pepin K.H."/>
            <person name="Johnson M."/>
            <person name="Bhonagiri V."/>
            <person name="Zhang X."/>
            <person name="Suruliraj S."/>
            <person name="Warren W."/>
            <person name="Chinwalla A."/>
            <person name="Mardis E.R."/>
            <person name="Wilson R.K."/>
        </authorList>
    </citation>
    <scope>NUCLEOTIDE SEQUENCE [LARGE SCALE GENOMIC DNA]</scope>
    <source>
        <strain evidence="2 3">ATCC 29863</strain>
    </source>
</reference>
<dbReference type="AlphaFoldDB" id="G9YWT4"/>
<comment type="caution">
    <text evidence="2">The sequence shown here is derived from an EMBL/GenBank/DDBJ whole genome shotgun (WGS) entry which is preliminary data.</text>
</comment>
<gene>
    <name evidence="2" type="ORF">HMPREF0372_04002</name>
</gene>
<feature type="compositionally biased region" description="Gly residues" evidence="1">
    <location>
        <begin position="122"/>
        <end position="131"/>
    </location>
</feature>
<accession>G9YWT4</accession>
<evidence type="ECO:0000256" key="1">
    <source>
        <dbReference type="SAM" id="MobiDB-lite"/>
    </source>
</evidence>
<evidence type="ECO:0000313" key="2">
    <source>
        <dbReference type="EMBL" id="EHM38373.1"/>
    </source>
</evidence>
<name>G9YWT4_FLAPL</name>
<dbReference type="EMBL" id="AGCK01000325">
    <property type="protein sequence ID" value="EHM38373.1"/>
    <property type="molecule type" value="Genomic_DNA"/>
</dbReference>